<comment type="caution">
    <text evidence="2">The sequence shown here is derived from an EMBL/GenBank/DDBJ whole genome shotgun (WGS) entry which is preliminary data.</text>
</comment>
<sequence length="50" mass="5748">MKVFINTIDFITGVIRLEAFLNYNLLVKLFVAIGRLILFQNTFSKGGVLW</sequence>
<accession>G9XQ90</accession>
<gene>
    <name evidence="2" type="ORF">HMPREF0322_03136</name>
</gene>
<organism evidence="2 3">
    <name type="scientific">Desulfitobacterium hafniense DP7</name>
    <dbReference type="NCBI Taxonomy" id="537010"/>
    <lineage>
        <taxon>Bacteria</taxon>
        <taxon>Bacillati</taxon>
        <taxon>Bacillota</taxon>
        <taxon>Clostridia</taxon>
        <taxon>Eubacteriales</taxon>
        <taxon>Desulfitobacteriaceae</taxon>
        <taxon>Desulfitobacterium</taxon>
    </lineage>
</organism>
<keyword evidence="1" id="KW-0812">Transmembrane</keyword>
<keyword evidence="1" id="KW-1133">Transmembrane helix</keyword>
<feature type="transmembrane region" description="Helical" evidence="1">
    <location>
        <begin position="20"/>
        <end position="38"/>
    </location>
</feature>
<reference evidence="2 3" key="1">
    <citation type="submission" date="2011-08" db="EMBL/GenBank/DDBJ databases">
        <authorList>
            <person name="Weinstock G."/>
            <person name="Sodergren E."/>
            <person name="Clifton S."/>
            <person name="Fulton L."/>
            <person name="Fulton B."/>
            <person name="Courtney L."/>
            <person name="Fronick C."/>
            <person name="Harrison M."/>
            <person name="Strong C."/>
            <person name="Farmer C."/>
            <person name="Delahaunty K."/>
            <person name="Markovic C."/>
            <person name="Hall O."/>
            <person name="Minx P."/>
            <person name="Tomlinson C."/>
            <person name="Mitreva M."/>
            <person name="Hou S."/>
            <person name="Chen J."/>
            <person name="Wollam A."/>
            <person name="Pepin K.H."/>
            <person name="Johnson M."/>
            <person name="Bhonagiri V."/>
            <person name="Zhang X."/>
            <person name="Suruliraj S."/>
            <person name="Warren W."/>
            <person name="Chinwalla A."/>
            <person name="Mardis E.R."/>
            <person name="Wilson R.K."/>
        </authorList>
    </citation>
    <scope>NUCLEOTIDE SEQUENCE [LARGE SCALE GENOMIC DNA]</scope>
    <source>
        <strain evidence="2 3">DP7</strain>
    </source>
</reference>
<evidence type="ECO:0000256" key="1">
    <source>
        <dbReference type="SAM" id="Phobius"/>
    </source>
</evidence>
<protein>
    <submittedName>
        <fullName evidence="2">Uncharacterized protein</fullName>
    </submittedName>
</protein>
<dbReference type="HOGENOM" id="CLU_3117120_0_0_9"/>
<dbReference type="AlphaFoldDB" id="G9XQ90"/>
<dbReference type="EMBL" id="AFZX01000086">
    <property type="protein sequence ID" value="EHL06050.1"/>
    <property type="molecule type" value="Genomic_DNA"/>
</dbReference>
<dbReference type="Proteomes" id="UP000004416">
    <property type="component" value="Unassembled WGS sequence"/>
</dbReference>
<evidence type="ECO:0000313" key="3">
    <source>
        <dbReference type="Proteomes" id="UP000004416"/>
    </source>
</evidence>
<keyword evidence="1" id="KW-0472">Membrane</keyword>
<evidence type="ECO:0000313" key="2">
    <source>
        <dbReference type="EMBL" id="EHL06050.1"/>
    </source>
</evidence>
<name>G9XQ90_DESHA</name>
<proteinExistence type="predicted"/>